<dbReference type="Pfam" id="PF00854">
    <property type="entry name" value="PTR2"/>
    <property type="match status" value="2"/>
</dbReference>
<feature type="transmembrane region" description="Helical" evidence="6">
    <location>
        <begin position="141"/>
        <end position="161"/>
    </location>
</feature>
<dbReference type="EMBL" id="CAWUHB010000038">
    <property type="protein sequence ID" value="CAK7227198.1"/>
    <property type="molecule type" value="Genomic_DNA"/>
</dbReference>
<keyword evidence="8" id="KW-1185">Reference proteome</keyword>
<feature type="transmembrane region" description="Helical" evidence="6">
    <location>
        <begin position="291"/>
        <end position="313"/>
    </location>
</feature>
<feature type="transmembrane region" description="Helical" evidence="6">
    <location>
        <begin position="421"/>
        <end position="444"/>
    </location>
</feature>
<comment type="caution">
    <text evidence="7">The sequence shown here is derived from an EMBL/GenBank/DDBJ whole genome shotgun (WGS) entry which is preliminary data.</text>
</comment>
<feature type="transmembrane region" description="Helical" evidence="6">
    <location>
        <begin position="385"/>
        <end position="409"/>
    </location>
</feature>
<feature type="transmembrane region" description="Helical" evidence="6">
    <location>
        <begin position="450"/>
        <end position="469"/>
    </location>
</feature>
<organism evidence="7 8">
    <name type="scientific">Sporothrix curviconia</name>
    <dbReference type="NCBI Taxonomy" id="1260050"/>
    <lineage>
        <taxon>Eukaryota</taxon>
        <taxon>Fungi</taxon>
        <taxon>Dikarya</taxon>
        <taxon>Ascomycota</taxon>
        <taxon>Pezizomycotina</taxon>
        <taxon>Sordariomycetes</taxon>
        <taxon>Sordariomycetidae</taxon>
        <taxon>Ophiostomatales</taxon>
        <taxon>Ophiostomataceae</taxon>
        <taxon>Sporothrix</taxon>
    </lineage>
</organism>
<evidence type="ECO:0000256" key="6">
    <source>
        <dbReference type="SAM" id="Phobius"/>
    </source>
</evidence>
<name>A0ABP0C5L7_9PEZI</name>
<feature type="transmembrane region" description="Helical" evidence="6">
    <location>
        <begin position="264"/>
        <end position="285"/>
    </location>
</feature>
<evidence type="ECO:0000256" key="3">
    <source>
        <dbReference type="ARBA" id="ARBA00022692"/>
    </source>
</evidence>
<comment type="subcellular location">
    <subcellularLocation>
        <location evidence="1">Membrane</location>
        <topology evidence="1">Multi-pass membrane protein</topology>
    </subcellularLocation>
</comment>
<evidence type="ECO:0000313" key="7">
    <source>
        <dbReference type="EMBL" id="CAK7227198.1"/>
    </source>
</evidence>
<evidence type="ECO:0000256" key="5">
    <source>
        <dbReference type="ARBA" id="ARBA00023136"/>
    </source>
</evidence>
<feature type="transmembrane region" description="Helical" evidence="6">
    <location>
        <begin position="173"/>
        <end position="194"/>
    </location>
</feature>
<dbReference type="SUPFAM" id="SSF103473">
    <property type="entry name" value="MFS general substrate transporter"/>
    <property type="match status" value="1"/>
</dbReference>
<evidence type="ECO:0000256" key="4">
    <source>
        <dbReference type="ARBA" id="ARBA00022989"/>
    </source>
</evidence>
<evidence type="ECO:0000313" key="8">
    <source>
        <dbReference type="Proteomes" id="UP001642405"/>
    </source>
</evidence>
<sequence>MEANIDTVASGPAKEHGVAQVFSGVALVESEKVGSTEARVAQEDVGGADDYLPQGSAEYPVPTAEESSTLRRVAGSIPVASYILCVAELAERASYFGASTVFSNFMEFPLPDRETATGAVRKGDSEGHAGALGKGLQFATAFQLLFTFLAYVFPILGAWIADVRLGRFKTIMLGAILGGVAHVIMIGGAAPAVLRAGRGVAPFLVSLFLLVVGAGIFKPNVAPLLIDQYQHQHAYVKTLPLSPSLPSSAGEKVIVDPERTIQRILLIFYAMINIGSFFAIATTYTEKYVGFWVSFLLPGIVYFLLPALLLAVYKRLRGVWLGAHQLPQDCLDGRMTFGFLLAAASGVIGAIVQWRVYATSPCGYSASTCADLVGVGAVSVSPLSIWWQFPNIALGAVSELFCNVTAYEMAYVRAPPQLKSVVMAIFLFTNALSNALGEILVPAIVDPHLVWVWAGPAMALFAQTAVFYYRHHQLDDEIYMLEQNPVGSLLGAPHAAVDVAEDDKAKTGAEVDLGA</sequence>
<dbReference type="InterPro" id="IPR036259">
    <property type="entry name" value="MFS_trans_sf"/>
</dbReference>
<protein>
    <submittedName>
        <fullName evidence="7">Peptide transporter ptr2</fullName>
    </submittedName>
</protein>
<gene>
    <name evidence="7" type="primary">PTR2_2</name>
    <name evidence="7" type="ORF">SCUCBS95973_006462</name>
</gene>
<feature type="transmembrane region" description="Helical" evidence="6">
    <location>
        <begin position="200"/>
        <end position="217"/>
    </location>
</feature>
<evidence type="ECO:0000256" key="2">
    <source>
        <dbReference type="ARBA" id="ARBA00005982"/>
    </source>
</evidence>
<keyword evidence="3 6" id="KW-0812">Transmembrane</keyword>
<dbReference type="InterPro" id="IPR000109">
    <property type="entry name" value="POT_fam"/>
</dbReference>
<keyword evidence="5 6" id="KW-0472">Membrane</keyword>
<dbReference type="Gene3D" id="1.20.1250.20">
    <property type="entry name" value="MFS general substrate transporter like domains"/>
    <property type="match status" value="2"/>
</dbReference>
<proteinExistence type="inferred from homology"/>
<comment type="similarity">
    <text evidence="2">Belongs to the major facilitator superfamily. Proton-dependent oligopeptide transporter (POT/PTR) (TC 2.A.17) family.</text>
</comment>
<keyword evidence="4 6" id="KW-1133">Transmembrane helix</keyword>
<reference evidence="7 8" key="1">
    <citation type="submission" date="2024-01" db="EMBL/GenBank/DDBJ databases">
        <authorList>
            <person name="Allen C."/>
            <person name="Tagirdzhanova G."/>
        </authorList>
    </citation>
    <scope>NUCLEOTIDE SEQUENCE [LARGE SCALE GENOMIC DNA]</scope>
</reference>
<dbReference type="Proteomes" id="UP001642405">
    <property type="component" value="Unassembled WGS sequence"/>
</dbReference>
<feature type="transmembrane region" description="Helical" evidence="6">
    <location>
        <begin position="334"/>
        <end position="354"/>
    </location>
</feature>
<evidence type="ECO:0000256" key="1">
    <source>
        <dbReference type="ARBA" id="ARBA00004141"/>
    </source>
</evidence>
<accession>A0ABP0C5L7</accession>
<dbReference type="PANTHER" id="PTHR11654">
    <property type="entry name" value="OLIGOPEPTIDE TRANSPORTER-RELATED"/>
    <property type="match status" value="1"/>
</dbReference>